<dbReference type="InterPro" id="IPR002173">
    <property type="entry name" value="Carboh/pur_kinase_PfkB_CS"/>
</dbReference>
<dbReference type="GO" id="GO:0005524">
    <property type="term" value="F:ATP binding"/>
    <property type="evidence" value="ECO:0007669"/>
    <property type="project" value="UniProtKB-KW"/>
</dbReference>
<dbReference type="HOGENOM" id="CLU_027634_6_2_11"/>
<dbReference type="Pfam" id="PF00294">
    <property type="entry name" value="PfkB"/>
    <property type="match status" value="1"/>
</dbReference>
<dbReference type="SUPFAM" id="SSF53613">
    <property type="entry name" value="Ribokinase-like"/>
    <property type="match status" value="1"/>
</dbReference>
<dbReference type="eggNOG" id="COG0524">
    <property type="taxonomic scope" value="Bacteria"/>
</dbReference>
<evidence type="ECO:0000313" key="8">
    <source>
        <dbReference type="Proteomes" id="UP000000771"/>
    </source>
</evidence>
<evidence type="ECO:0000259" key="6">
    <source>
        <dbReference type="Pfam" id="PF00294"/>
    </source>
</evidence>
<gene>
    <name evidence="7" type="ordered locus">Afer_0996</name>
</gene>
<evidence type="ECO:0000256" key="1">
    <source>
        <dbReference type="ARBA" id="ARBA00010688"/>
    </source>
</evidence>
<keyword evidence="8" id="KW-1185">Reference proteome</keyword>
<dbReference type="GO" id="GO:0016301">
    <property type="term" value="F:kinase activity"/>
    <property type="evidence" value="ECO:0007669"/>
    <property type="project" value="UniProtKB-KW"/>
</dbReference>
<dbReference type="AlphaFoldDB" id="C7LYX6"/>
<reference evidence="7 8" key="1">
    <citation type="journal article" date="2009" name="Stand. Genomic Sci.">
        <title>Complete genome sequence of Acidimicrobium ferrooxidans type strain (ICP).</title>
        <authorList>
            <person name="Clum A."/>
            <person name="Nolan M."/>
            <person name="Lang E."/>
            <person name="Glavina Del Rio T."/>
            <person name="Tice H."/>
            <person name="Copeland A."/>
            <person name="Cheng J.F."/>
            <person name="Lucas S."/>
            <person name="Chen F."/>
            <person name="Bruce D."/>
            <person name="Goodwin L."/>
            <person name="Pitluck S."/>
            <person name="Ivanova N."/>
            <person name="Mavrommatis K."/>
            <person name="Mikhailova N."/>
            <person name="Pati A."/>
            <person name="Chen A."/>
            <person name="Palaniappan K."/>
            <person name="Goker M."/>
            <person name="Spring S."/>
            <person name="Land M."/>
            <person name="Hauser L."/>
            <person name="Chang Y.J."/>
            <person name="Jeffries C.C."/>
            <person name="Chain P."/>
            <person name="Bristow J."/>
            <person name="Eisen J.A."/>
            <person name="Markowitz V."/>
            <person name="Hugenholtz P."/>
            <person name="Kyrpides N.C."/>
            <person name="Klenk H.P."/>
            <person name="Lapidus A."/>
        </authorList>
    </citation>
    <scope>NUCLEOTIDE SEQUENCE [LARGE SCALE GENOMIC DNA]</scope>
    <source>
        <strain evidence="8">DSM 10331 / JCM 15462 / NBRC 103882 / ICP</strain>
    </source>
</reference>
<dbReference type="CDD" id="cd01167">
    <property type="entry name" value="bac_FRK"/>
    <property type="match status" value="1"/>
</dbReference>
<accession>C7LYX6</accession>
<organism evidence="7 8">
    <name type="scientific">Acidimicrobium ferrooxidans (strain DSM 10331 / JCM 15462 / NBRC 103882 / ICP)</name>
    <dbReference type="NCBI Taxonomy" id="525909"/>
    <lineage>
        <taxon>Bacteria</taxon>
        <taxon>Bacillati</taxon>
        <taxon>Actinomycetota</taxon>
        <taxon>Acidimicrobiia</taxon>
        <taxon>Acidimicrobiales</taxon>
        <taxon>Acidimicrobiaceae</taxon>
        <taxon>Acidimicrobium</taxon>
    </lineage>
</organism>
<dbReference type="InterPro" id="IPR011611">
    <property type="entry name" value="PfkB_dom"/>
</dbReference>
<keyword evidence="2" id="KW-0808">Transferase</keyword>
<dbReference type="InterPro" id="IPR050306">
    <property type="entry name" value="PfkB_Carbo_kinase"/>
</dbReference>
<dbReference type="PANTHER" id="PTHR43085:SF1">
    <property type="entry name" value="PSEUDOURIDINE KINASE-RELATED"/>
    <property type="match status" value="1"/>
</dbReference>
<dbReference type="STRING" id="525909.Afer_0996"/>
<dbReference type="Gene3D" id="3.40.1190.20">
    <property type="match status" value="1"/>
</dbReference>
<evidence type="ECO:0000313" key="7">
    <source>
        <dbReference type="EMBL" id="ACU53934.1"/>
    </source>
</evidence>
<protein>
    <submittedName>
        <fullName evidence="7">PfkB domain protein</fullName>
    </submittedName>
</protein>
<proteinExistence type="inferred from homology"/>
<name>C7LYX6_ACIFD</name>
<dbReference type="Proteomes" id="UP000000771">
    <property type="component" value="Chromosome"/>
</dbReference>
<evidence type="ECO:0000256" key="3">
    <source>
        <dbReference type="ARBA" id="ARBA00022741"/>
    </source>
</evidence>
<dbReference type="InterPro" id="IPR029056">
    <property type="entry name" value="Ribokinase-like"/>
</dbReference>
<evidence type="ECO:0000256" key="2">
    <source>
        <dbReference type="ARBA" id="ARBA00022679"/>
    </source>
</evidence>
<evidence type="ECO:0000256" key="5">
    <source>
        <dbReference type="ARBA" id="ARBA00022840"/>
    </source>
</evidence>
<keyword evidence="3" id="KW-0547">Nucleotide-binding</keyword>
<dbReference type="EMBL" id="CP001631">
    <property type="protein sequence ID" value="ACU53934.1"/>
    <property type="molecule type" value="Genomic_DNA"/>
</dbReference>
<keyword evidence="4" id="KW-0418">Kinase</keyword>
<feature type="domain" description="Carbohydrate kinase PfkB" evidence="6">
    <location>
        <begin position="15"/>
        <end position="287"/>
    </location>
</feature>
<evidence type="ECO:0000256" key="4">
    <source>
        <dbReference type="ARBA" id="ARBA00022777"/>
    </source>
</evidence>
<dbReference type="PROSITE" id="PS00583">
    <property type="entry name" value="PFKB_KINASES_1"/>
    <property type="match status" value="1"/>
</dbReference>
<keyword evidence="5" id="KW-0067">ATP-binding</keyword>
<dbReference type="KEGG" id="afo:Afer_0996"/>
<sequence>MGEALFDCLLPGSGSPSFTPGGGPANVARTIARHGVPVTLATGVGDDPLGERLLRFLRDDGVDLGFSWRSRLPTTLALATLDDGVADYRFYLEGTALDDPVGHDRVNDAAHAGDVLVTGGLALALDTLATSVVEVLRACAASLRIVDLNVRPSAVASPERYRERLHEAIAHADIVKASDDDLRWLEPDVTVAEALAHLATSGPAAVIMSQGAGPVLVSVHGRVVELPVAPVRVVDTVGAGDALTGTVAATFAYHGRRTVDDTEFVLAAVRDGIEVARETCTRRGADPPRRSVPTSTWT</sequence>
<comment type="similarity">
    <text evidence="1">Belongs to the carbohydrate kinase PfkB family.</text>
</comment>
<dbReference type="PANTHER" id="PTHR43085">
    <property type="entry name" value="HEXOKINASE FAMILY MEMBER"/>
    <property type="match status" value="1"/>
</dbReference>